<protein>
    <recommendedName>
        <fullName evidence="4">CopG family transcriptional regulator</fullName>
    </recommendedName>
</protein>
<dbReference type="Proteomes" id="UP000236527">
    <property type="component" value="Unassembled WGS sequence"/>
</dbReference>
<dbReference type="EMBL" id="BDGE01000127">
    <property type="protein sequence ID" value="GBE95728.1"/>
    <property type="molecule type" value="Genomic_DNA"/>
</dbReference>
<dbReference type="AlphaFoldDB" id="A0A2H6LRA3"/>
<sequence>MKRDKPYKVKQGEGGLFVPAGDEPIDSPVVTLRMPTSLYEKVVATAGKEKAAWIRQAIREKLERDQNLE</sequence>
<name>A0A2H6LRA3_9NOSO</name>
<dbReference type="RefSeq" id="WP_103127040.1">
    <property type="nucleotide sequence ID" value="NZ_DF978466.1"/>
</dbReference>
<proteinExistence type="predicted"/>
<accession>A0A2H6LRA3</accession>
<organism evidence="2 3">
    <name type="scientific">Nostoc cycadae WK-1</name>
    <dbReference type="NCBI Taxonomy" id="1861711"/>
    <lineage>
        <taxon>Bacteria</taxon>
        <taxon>Bacillati</taxon>
        <taxon>Cyanobacteriota</taxon>
        <taxon>Cyanophyceae</taxon>
        <taxon>Nostocales</taxon>
        <taxon>Nostocaceae</taxon>
        <taxon>Nostoc</taxon>
    </lineage>
</organism>
<evidence type="ECO:0000313" key="2">
    <source>
        <dbReference type="EMBL" id="GBE95728.1"/>
    </source>
</evidence>
<feature type="compositionally biased region" description="Basic and acidic residues" evidence="1">
    <location>
        <begin position="1"/>
        <end position="11"/>
    </location>
</feature>
<feature type="region of interest" description="Disordered" evidence="1">
    <location>
        <begin position="1"/>
        <end position="20"/>
    </location>
</feature>
<evidence type="ECO:0000313" key="3">
    <source>
        <dbReference type="Proteomes" id="UP000236527"/>
    </source>
</evidence>
<reference evidence="3" key="1">
    <citation type="journal article" date="2018" name="Genome Announc.">
        <title>Draft Genome Sequence of the Nitrogen-Fixing and Hormogonia-Inducing Cyanobacterium Nostoc cycadae Strain WK-1, Isolated from the Coralloid Roots of Cycas revoluta.</title>
        <authorList>
            <person name="Kanesaki Y."/>
            <person name="Hirose M."/>
            <person name="Hirose Y."/>
            <person name="Fujisawa T."/>
            <person name="Nakamura Y."/>
            <person name="Watanabe S."/>
            <person name="Matsunaga S."/>
            <person name="Uchida H."/>
            <person name="Murakami A."/>
        </authorList>
    </citation>
    <scope>NUCLEOTIDE SEQUENCE [LARGE SCALE GENOMIC DNA]</scope>
    <source>
        <strain evidence="3">WK-1</strain>
    </source>
</reference>
<evidence type="ECO:0000256" key="1">
    <source>
        <dbReference type="SAM" id="MobiDB-lite"/>
    </source>
</evidence>
<comment type="caution">
    <text evidence="2">The sequence shown here is derived from an EMBL/GenBank/DDBJ whole genome shotgun (WGS) entry which is preliminary data.</text>
</comment>
<keyword evidence="3" id="KW-1185">Reference proteome</keyword>
<evidence type="ECO:0008006" key="4">
    <source>
        <dbReference type="Google" id="ProtNLM"/>
    </source>
</evidence>
<gene>
    <name evidence="2" type="ORF">NCWK1_5516</name>
</gene>